<dbReference type="AlphaFoldDB" id="T0ZRS1"/>
<dbReference type="InterPro" id="IPR050400">
    <property type="entry name" value="Bact_Cytoskel_RodZ"/>
</dbReference>
<accession>T0ZRS1</accession>
<keyword evidence="1" id="KW-0472">Membrane</keyword>
<reference evidence="3" key="1">
    <citation type="submission" date="2013-08" db="EMBL/GenBank/DDBJ databases">
        <authorList>
            <person name="Mendez C."/>
            <person name="Richter M."/>
            <person name="Ferrer M."/>
            <person name="Sanchez J."/>
        </authorList>
    </citation>
    <scope>NUCLEOTIDE SEQUENCE</scope>
</reference>
<name>T0ZRS1_9ZZZZ</name>
<evidence type="ECO:0000259" key="2">
    <source>
        <dbReference type="Pfam" id="PF13464"/>
    </source>
</evidence>
<dbReference type="InterPro" id="IPR025194">
    <property type="entry name" value="RodZ-like_C"/>
</dbReference>
<gene>
    <name evidence="3" type="ORF">B2A_08544</name>
</gene>
<protein>
    <recommendedName>
        <fullName evidence="2">Cytoskeleton protein RodZ-like C-terminal domain-containing protein</fullName>
    </recommendedName>
</protein>
<evidence type="ECO:0000313" key="3">
    <source>
        <dbReference type="EMBL" id="EQD47177.1"/>
    </source>
</evidence>
<reference evidence="3" key="2">
    <citation type="journal article" date="2014" name="ISME J.">
        <title>Microbial stratification in low pH oxic and suboxic macroscopic growths along an acid mine drainage.</title>
        <authorList>
            <person name="Mendez-Garcia C."/>
            <person name="Mesa V."/>
            <person name="Sprenger R.R."/>
            <person name="Richter M."/>
            <person name="Diez M.S."/>
            <person name="Solano J."/>
            <person name="Bargiela R."/>
            <person name="Golyshina O.V."/>
            <person name="Manteca A."/>
            <person name="Ramos J.L."/>
            <person name="Gallego J.R."/>
            <person name="Llorente I."/>
            <person name="Martins Dos Santos V.A."/>
            <person name="Jensen O.N."/>
            <person name="Pelaez A.I."/>
            <person name="Sanchez J."/>
            <person name="Ferrer M."/>
        </authorList>
    </citation>
    <scope>NUCLEOTIDE SEQUENCE</scope>
</reference>
<dbReference type="PANTHER" id="PTHR34475:SF1">
    <property type="entry name" value="CYTOSKELETON PROTEIN RODZ"/>
    <property type="match status" value="1"/>
</dbReference>
<organism evidence="3">
    <name type="scientific">mine drainage metagenome</name>
    <dbReference type="NCBI Taxonomy" id="410659"/>
    <lineage>
        <taxon>unclassified sequences</taxon>
        <taxon>metagenomes</taxon>
        <taxon>ecological metagenomes</taxon>
    </lineage>
</organism>
<dbReference type="EMBL" id="AUZZ01006154">
    <property type="protein sequence ID" value="EQD47177.1"/>
    <property type="molecule type" value="Genomic_DNA"/>
</dbReference>
<feature type="transmembrane region" description="Helical" evidence="1">
    <location>
        <begin position="59"/>
        <end position="80"/>
    </location>
</feature>
<feature type="domain" description="Cytoskeleton protein RodZ-like C-terminal" evidence="2">
    <location>
        <begin position="142"/>
        <end position="206"/>
    </location>
</feature>
<dbReference type="PANTHER" id="PTHR34475">
    <property type="match status" value="1"/>
</dbReference>
<dbReference type="Pfam" id="PF13464">
    <property type="entry name" value="RodZ_C"/>
    <property type="match status" value="1"/>
</dbReference>
<keyword evidence="1" id="KW-1133">Transmembrane helix</keyword>
<evidence type="ECO:0000256" key="1">
    <source>
        <dbReference type="SAM" id="Phobius"/>
    </source>
</evidence>
<sequence length="230" mass="23896">SERFEALGASIYVKSYLRRYADLLDEPAAPLYERLASRLVMPTPDLTRAPRAARPKAGFAGRILGALAVLVVVGLAWWGWSHRRQAEAVPVGSRRVSRRLLAVPVARAGAGSARAAPEPVAPAPAVSPRAAVAPGAATARITLRFPAASWVAVIDAAGRSIYRGMVAAGARRSFEGRAPLHVVLGYASGVAVRIDGRPASIASYVGRDHAVSFDITAGGRVLPAPPGAGG</sequence>
<keyword evidence="1" id="KW-0812">Transmembrane</keyword>
<proteinExistence type="predicted"/>
<feature type="non-terminal residue" evidence="3">
    <location>
        <position position="1"/>
    </location>
</feature>
<comment type="caution">
    <text evidence="3">The sequence shown here is derived from an EMBL/GenBank/DDBJ whole genome shotgun (WGS) entry which is preliminary data.</text>
</comment>